<dbReference type="Gene3D" id="1.20.1640.10">
    <property type="entry name" value="Multidrug efflux transporter AcrB transmembrane domain"/>
    <property type="match status" value="2"/>
</dbReference>
<feature type="transmembrane region" description="Helical" evidence="1">
    <location>
        <begin position="335"/>
        <end position="354"/>
    </location>
</feature>
<dbReference type="GO" id="GO:0005886">
    <property type="term" value="C:plasma membrane"/>
    <property type="evidence" value="ECO:0007669"/>
    <property type="project" value="TreeGrafter"/>
</dbReference>
<feature type="transmembrane region" description="Helical" evidence="1">
    <location>
        <begin position="863"/>
        <end position="882"/>
    </location>
</feature>
<keyword evidence="3" id="KW-1185">Reference proteome</keyword>
<dbReference type="Proteomes" id="UP000186336">
    <property type="component" value="Chromosome"/>
</dbReference>
<feature type="transmembrane region" description="Helical" evidence="1">
    <location>
        <begin position="431"/>
        <end position="451"/>
    </location>
</feature>
<dbReference type="AlphaFoldDB" id="A0A1P8N0I3"/>
<dbReference type="Gene3D" id="3.30.70.1430">
    <property type="entry name" value="Multidrug efflux transporter AcrB pore domain"/>
    <property type="match status" value="2"/>
</dbReference>
<sequence length="1047" mass="109533">METLTFRQPRIVALALLVIIAAGLSSLLAIGRQEDPTITNLFGTVTTVVPGADPARVEALVTQPIEDILREVSEVDVIQSTSSTGISIVSVELGVTVPDTRIEEVWAEIRDDLAELSPTLPADAQEPEFDTEGGSAFAAIAALSADPGVPTTILGRYARDLAQDLRNIPGTELVELFGAPEDEVLVTLDPVATAALGLTASDISQAIAQADAKGPAGRVRPAGSDLLISVAGEVRALDRLGEIVVRRSDTGAVTYLSQVADITRGPRLPETELAIYNGKPAVLLGAKLESGLQVDKWAGFVRAEIDDYQATIPVGVSLDLTFDQSGYTAQRLQEVGLNMAIGVGLVVGVLLLTLGLRSAMIVALILPVVTLATLFTMNFIGLAIHQMSVTGLIVALGLLVDAGIVMTDEVGQRLEKGMSRIKAAGQSVKRLFAPLLASTITTALSFTPLILLPGPAGDFVGSIAIAVVIMLGWSFVVAITLTPAIAGHLLPANGTRGGIKGGALGRAFAASLRWSVNNPIRSIALALVLPITGFLSMPTLTAQFFPGVDRDQFYIEVDLAPGAGIADTQDVVARLNDRLIADDRIEQVMWVVGRSAPAFYYNIVGARENAPGHAQALLTTQSPEATEDVLRDLQATLSLTAPEATILVRGLVQGPPVNAPVEIRLVGTDLADLRNTGDEVRRIMSGVDSVLVTRGTIGGGAPKAVVTVNEAQAQLLGLDLGQIAGQLQAGLEGVTGGSMVEGDEELPIRVRLGDATRGSMQAIRDLPILRPDAARLSAEGRWPALPLSAVSTIDLEPAASSITRRNGERVNTVQAFILRDVLPEEALVDVQAALDANGFAVPANMRLELGGDSDARADTLSDLLASLGLIVTLSIAAIALTFNSFRLTAVVLFVSGLSAGLSLLALAIFQYPFGINAIIGVIGSIGVSINAAIIILTGLQEDDLAASGDKNAMVDVVMGSSRHIVSTTITTFGGFLPLILAGGGFWPPFAMSVAGGVLLSTVVSFYFTPPMFALIHRVRGAPRIKEQDANDKDTPFVLHPPFSQAAE</sequence>
<dbReference type="Gene3D" id="3.30.70.1440">
    <property type="entry name" value="Multidrug efflux transporter AcrB pore domain"/>
    <property type="match status" value="1"/>
</dbReference>
<keyword evidence="1" id="KW-0812">Transmembrane</keyword>
<keyword evidence="1" id="KW-1133">Transmembrane helix</keyword>
<dbReference type="EMBL" id="CP019312">
    <property type="protein sequence ID" value="APX13834.1"/>
    <property type="molecule type" value="Genomic_DNA"/>
</dbReference>
<organism evidence="2 3">
    <name type="scientific">Tateyamaria omphalii</name>
    <dbReference type="NCBI Taxonomy" id="299262"/>
    <lineage>
        <taxon>Bacteria</taxon>
        <taxon>Pseudomonadati</taxon>
        <taxon>Pseudomonadota</taxon>
        <taxon>Alphaproteobacteria</taxon>
        <taxon>Rhodobacterales</taxon>
        <taxon>Roseobacteraceae</taxon>
        <taxon>Tateyamaria</taxon>
    </lineage>
</organism>
<reference evidence="2 3" key="1">
    <citation type="submission" date="2017-01" db="EMBL/GenBank/DDBJ databases">
        <title>Complete genome of Tateyamaria omphalii DOK1-4 isolated from seawater in Dokdo.</title>
        <authorList>
            <person name="Kim J.H."/>
            <person name="Chi W.-J."/>
        </authorList>
    </citation>
    <scope>NUCLEOTIDE SEQUENCE [LARGE SCALE GENOMIC DNA]</scope>
    <source>
        <strain evidence="2 3">DOK1-4</strain>
    </source>
</reference>
<evidence type="ECO:0000313" key="2">
    <source>
        <dbReference type="EMBL" id="APX13834.1"/>
    </source>
</evidence>
<dbReference type="SUPFAM" id="SSF82714">
    <property type="entry name" value="Multidrug efflux transporter AcrB TolC docking domain, DN and DC subdomains"/>
    <property type="match status" value="2"/>
</dbReference>
<dbReference type="Pfam" id="PF00873">
    <property type="entry name" value="ACR_tran"/>
    <property type="match status" value="1"/>
</dbReference>
<dbReference type="GO" id="GO:0042910">
    <property type="term" value="F:xenobiotic transmembrane transporter activity"/>
    <property type="evidence" value="ECO:0007669"/>
    <property type="project" value="TreeGrafter"/>
</dbReference>
<dbReference type="Gene3D" id="3.30.70.1320">
    <property type="entry name" value="Multidrug efflux transporter AcrB pore domain like"/>
    <property type="match status" value="1"/>
</dbReference>
<dbReference type="PANTHER" id="PTHR32063:SF18">
    <property type="entry name" value="CATION EFFLUX SYSTEM PROTEIN"/>
    <property type="match status" value="1"/>
</dbReference>
<proteinExistence type="predicted"/>
<accession>A0A1P8N0I3</accession>
<feature type="transmembrane region" description="Helical" evidence="1">
    <location>
        <begin position="960"/>
        <end position="983"/>
    </location>
</feature>
<feature type="transmembrane region" description="Helical" evidence="1">
    <location>
        <begin position="989"/>
        <end position="1015"/>
    </location>
</feature>
<dbReference type="SUPFAM" id="SSF82866">
    <property type="entry name" value="Multidrug efflux transporter AcrB transmembrane domain"/>
    <property type="match status" value="2"/>
</dbReference>
<protein>
    <submittedName>
        <fullName evidence="2">Acriflavin resistance protein</fullName>
    </submittedName>
</protein>
<dbReference type="KEGG" id="tom:BWR18_11150"/>
<dbReference type="PANTHER" id="PTHR32063">
    <property type="match status" value="1"/>
</dbReference>
<gene>
    <name evidence="2" type="ORF">BWR18_11150</name>
</gene>
<feature type="transmembrane region" description="Helical" evidence="1">
    <location>
        <begin position="523"/>
        <end position="545"/>
    </location>
</feature>
<evidence type="ECO:0000256" key="1">
    <source>
        <dbReference type="SAM" id="Phobius"/>
    </source>
</evidence>
<dbReference type="STRING" id="299262.BWR18_11150"/>
<evidence type="ECO:0000313" key="3">
    <source>
        <dbReference type="Proteomes" id="UP000186336"/>
    </source>
</evidence>
<feature type="transmembrane region" description="Helical" evidence="1">
    <location>
        <begin position="390"/>
        <end position="410"/>
    </location>
</feature>
<keyword evidence="1" id="KW-0472">Membrane</keyword>
<feature type="transmembrane region" description="Helical" evidence="1">
    <location>
        <begin position="889"/>
        <end position="911"/>
    </location>
</feature>
<dbReference type="RefSeq" id="WP_076630264.1">
    <property type="nucleotide sequence ID" value="NZ_CP019312.1"/>
</dbReference>
<dbReference type="OrthoDB" id="9798415at2"/>
<dbReference type="PRINTS" id="PR00702">
    <property type="entry name" value="ACRIFLAVINRP"/>
</dbReference>
<dbReference type="SUPFAM" id="SSF82693">
    <property type="entry name" value="Multidrug efflux transporter AcrB pore domain, PN1, PN2, PC1 and PC2 subdomains"/>
    <property type="match status" value="2"/>
</dbReference>
<name>A0A1P8N0I3_9RHOB</name>
<feature type="transmembrane region" description="Helical" evidence="1">
    <location>
        <begin position="463"/>
        <end position="490"/>
    </location>
</feature>
<dbReference type="Gene3D" id="3.30.2090.10">
    <property type="entry name" value="Multidrug efflux transporter AcrB TolC docking domain, DN and DC subdomains"/>
    <property type="match status" value="2"/>
</dbReference>
<dbReference type="InterPro" id="IPR001036">
    <property type="entry name" value="Acrflvin-R"/>
</dbReference>
<feature type="transmembrane region" description="Helical" evidence="1">
    <location>
        <begin position="917"/>
        <end position="939"/>
    </location>
</feature>
<feature type="transmembrane region" description="Helical" evidence="1">
    <location>
        <begin position="361"/>
        <end position="384"/>
    </location>
</feature>
<dbReference type="InterPro" id="IPR027463">
    <property type="entry name" value="AcrB_DN_DC_subdom"/>
</dbReference>